<evidence type="ECO:0000256" key="14">
    <source>
        <dbReference type="ARBA" id="ARBA00048138"/>
    </source>
</evidence>
<dbReference type="Proteomes" id="UP000308181">
    <property type="component" value="Unassembled WGS sequence"/>
</dbReference>
<evidence type="ECO:0000256" key="6">
    <source>
        <dbReference type="ARBA" id="ARBA00021582"/>
    </source>
</evidence>
<dbReference type="GO" id="GO:0006564">
    <property type="term" value="P:L-serine biosynthetic process"/>
    <property type="evidence" value="ECO:0007669"/>
    <property type="project" value="UniProtKB-KW"/>
</dbReference>
<evidence type="ECO:0000313" key="17">
    <source>
        <dbReference type="EMBL" id="TKC00567.1"/>
    </source>
</evidence>
<evidence type="ECO:0000256" key="3">
    <source>
        <dbReference type="ARBA" id="ARBA00005135"/>
    </source>
</evidence>
<evidence type="ECO:0000256" key="13">
    <source>
        <dbReference type="ARBA" id="ARBA00048126"/>
    </source>
</evidence>
<evidence type="ECO:0000256" key="8">
    <source>
        <dbReference type="ARBA" id="ARBA00022723"/>
    </source>
</evidence>
<dbReference type="SUPFAM" id="SSF56784">
    <property type="entry name" value="HAD-like"/>
    <property type="match status" value="1"/>
</dbReference>
<feature type="domain" description="ACT" evidence="16">
    <location>
        <begin position="361"/>
        <end position="430"/>
    </location>
</feature>
<evidence type="ECO:0000256" key="4">
    <source>
        <dbReference type="ARBA" id="ARBA00012640"/>
    </source>
</evidence>
<dbReference type="RefSeq" id="WP_136824776.1">
    <property type="nucleotide sequence ID" value="NZ_SWBP01000001.1"/>
</dbReference>
<comment type="cofactor">
    <cofactor evidence="1">
        <name>Mg(2+)</name>
        <dbReference type="ChEBI" id="CHEBI:18420"/>
    </cofactor>
</comment>
<comment type="catalytic activity">
    <reaction evidence="14">
        <text>O-phospho-L-serine + H2O = L-serine + phosphate</text>
        <dbReference type="Rhea" id="RHEA:21208"/>
        <dbReference type="ChEBI" id="CHEBI:15377"/>
        <dbReference type="ChEBI" id="CHEBI:33384"/>
        <dbReference type="ChEBI" id="CHEBI:43474"/>
        <dbReference type="ChEBI" id="CHEBI:57524"/>
        <dbReference type="EC" id="3.1.3.3"/>
    </reaction>
</comment>
<dbReference type="OrthoDB" id="9777288at2"/>
<dbReference type="GO" id="GO:0051287">
    <property type="term" value="F:NAD binding"/>
    <property type="evidence" value="ECO:0007669"/>
    <property type="project" value="InterPro"/>
</dbReference>
<dbReference type="InterPro" id="IPR002912">
    <property type="entry name" value="ACT_dom"/>
</dbReference>
<dbReference type="InterPro" id="IPR006139">
    <property type="entry name" value="D-isomer_2_OHA_DH_cat_dom"/>
</dbReference>
<evidence type="ECO:0000256" key="1">
    <source>
        <dbReference type="ARBA" id="ARBA00001946"/>
    </source>
</evidence>
<dbReference type="EMBL" id="SWBP01000001">
    <property type="protein sequence ID" value="TKC00567.1"/>
    <property type="molecule type" value="Genomic_DNA"/>
</dbReference>
<dbReference type="Pfam" id="PF22629">
    <property type="entry name" value="ACT_AHAS_ss"/>
    <property type="match status" value="1"/>
</dbReference>
<evidence type="ECO:0000259" key="16">
    <source>
        <dbReference type="PROSITE" id="PS51671"/>
    </source>
</evidence>
<dbReference type="CDD" id="cd04901">
    <property type="entry name" value="ACT_3PGDH"/>
    <property type="match status" value="1"/>
</dbReference>
<dbReference type="InterPro" id="IPR054480">
    <property type="entry name" value="AHAS_small-like_ACT"/>
</dbReference>
<dbReference type="EC" id="1.1.1.399" evidence="5"/>
<keyword evidence="9" id="KW-0378">Hydrolase</keyword>
<dbReference type="Gene3D" id="1.10.150.210">
    <property type="entry name" value="Phosphoserine phosphatase, domain 2"/>
    <property type="match status" value="1"/>
</dbReference>
<gene>
    <name evidence="17" type="ORF">FA046_02505</name>
</gene>
<dbReference type="Pfam" id="PF00389">
    <property type="entry name" value="2-Hacid_dh"/>
    <property type="match status" value="1"/>
</dbReference>
<keyword evidence="11" id="KW-0718">Serine biosynthesis</keyword>
<evidence type="ECO:0000256" key="10">
    <source>
        <dbReference type="ARBA" id="ARBA00022842"/>
    </source>
</evidence>
<comment type="caution">
    <text evidence="17">The sequence shown here is derived from an EMBL/GenBank/DDBJ whole genome shotgun (WGS) entry which is preliminary data.</text>
</comment>
<dbReference type="PROSITE" id="PS51671">
    <property type="entry name" value="ACT"/>
    <property type="match status" value="1"/>
</dbReference>
<sequence length="430" mass="48936">MKPYFIIDFDSTFTQVEALDELARISLKHHPDREIIYQKIEDLTNLAMEGKLSFSESLEGRVKLLNANKSHLTQLIKHLKKKVSASFHRNKLFFKKHADEVLIVSGGFKEFITPVVSPYYIKKKNIYANTFVFDADDQIIGYDAENPLSQENGKVKLLKQMALKGDIYGIGDGHSDFQLKEFGMIKKFFAFTENIERKTVAEKADHVAPSFDEFLYVSDLPRAISYPKNRILCLLVGDVPQESIELLKKDGFSIRHKDTFEEKYVKDVGMLLLGNGELISNEQLKNAVKLKTLGFIGSAKEKINLNLCTEMGIVVFDSSNSSTANKTLIARRMADFINTGTTHRSANFPNLQLPKIAESHRLVHIHKNVPGIMSKITKVLAKHEINIVAQFLMTNPKIGYVITDIDTTYDKTLLKELRKIENTIKFRVLY</sequence>
<evidence type="ECO:0000313" key="18">
    <source>
        <dbReference type="Proteomes" id="UP000308181"/>
    </source>
</evidence>
<comment type="catalytic activity">
    <reaction evidence="15">
        <text>O-phospho-D-serine + H2O = D-serine + phosphate</text>
        <dbReference type="Rhea" id="RHEA:24873"/>
        <dbReference type="ChEBI" id="CHEBI:15377"/>
        <dbReference type="ChEBI" id="CHEBI:35247"/>
        <dbReference type="ChEBI" id="CHEBI:43474"/>
        <dbReference type="ChEBI" id="CHEBI:58680"/>
        <dbReference type="EC" id="3.1.3.3"/>
    </reaction>
</comment>
<dbReference type="PANTHER" id="PTHR43344">
    <property type="entry name" value="PHOSPHOSERINE PHOSPHATASE"/>
    <property type="match status" value="1"/>
</dbReference>
<evidence type="ECO:0000256" key="12">
    <source>
        <dbReference type="ARBA" id="ARBA00030455"/>
    </source>
</evidence>
<dbReference type="GO" id="GO:0016616">
    <property type="term" value="F:oxidoreductase activity, acting on the CH-OH group of donors, NAD or NADP as acceptor"/>
    <property type="evidence" value="ECO:0007669"/>
    <property type="project" value="InterPro"/>
</dbReference>
<dbReference type="SUPFAM" id="SSF52283">
    <property type="entry name" value="Formate/glycerate dehydrogenase catalytic domain-like"/>
    <property type="match status" value="1"/>
</dbReference>
<keyword evidence="18" id="KW-1185">Reference proteome</keyword>
<dbReference type="Gene3D" id="3.40.50.720">
    <property type="entry name" value="NAD(P)-binding Rossmann-like Domain"/>
    <property type="match status" value="1"/>
</dbReference>
<keyword evidence="7" id="KW-0028">Amino-acid biosynthesis</keyword>
<dbReference type="SUPFAM" id="SSF55021">
    <property type="entry name" value="ACT-like"/>
    <property type="match status" value="1"/>
</dbReference>
<evidence type="ECO:0000256" key="2">
    <source>
        <dbReference type="ARBA" id="ARBA00003800"/>
    </source>
</evidence>
<dbReference type="AlphaFoldDB" id="A0A4U1C823"/>
<dbReference type="Pfam" id="PF12710">
    <property type="entry name" value="HAD"/>
    <property type="match status" value="1"/>
</dbReference>
<comment type="pathway">
    <text evidence="3">Amino-acid biosynthesis; L-serine biosynthesis; L-serine from 3-phospho-D-glycerate: step 3/3.</text>
</comment>
<dbReference type="EC" id="3.1.3.3" evidence="4"/>
<accession>A0A4U1C823</accession>
<name>A0A4U1C823_9SPHI</name>
<evidence type="ECO:0000256" key="11">
    <source>
        <dbReference type="ARBA" id="ARBA00023299"/>
    </source>
</evidence>
<dbReference type="InterPro" id="IPR023214">
    <property type="entry name" value="HAD_sf"/>
</dbReference>
<reference evidence="17 18" key="1">
    <citation type="submission" date="2019-04" db="EMBL/GenBank/DDBJ databases">
        <title>Pedobacter sp. AR-3-17 sp. nov., isolated from Arctic soil.</title>
        <authorList>
            <person name="Dahal R.H."/>
            <person name="Kim D.-U."/>
        </authorList>
    </citation>
    <scope>NUCLEOTIDE SEQUENCE [LARGE SCALE GENOMIC DNA]</scope>
    <source>
        <strain evidence="17 18">AR-3-17</strain>
    </source>
</reference>
<dbReference type="InterPro" id="IPR050582">
    <property type="entry name" value="HAD-like_SerB"/>
</dbReference>
<evidence type="ECO:0000256" key="5">
    <source>
        <dbReference type="ARBA" id="ARBA00013001"/>
    </source>
</evidence>
<dbReference type="GO" id="GO:0036424">
    <property type="term" value="F:L-phosphoserine phosphatase activity"/>
    <property type="evidence" value="ECO:0007669"/>
    <property type="project" value="TreeGrafter"/>
</dbReference>
<dbReference type="NCBIfam" id="TIGR01488">
    <property type="entry name" value="HAD-SF-IB"/>
    <property type="match status" value="1"/>
</dbReference>
<dbReference type="GO" id="GO:0000287">
    <property type="term" value="F:magnesium ion binding"/>
    <property type="evidence" value="ECO:0007669"/>
    <property type="project" value="TreeGrafter"/>
</dbReference>
<dbReference type="Gene3D" id="3.40.50.1000">
    <property type="entry name" value="HAD superfamily/HAD-like"/>
    <property type="match status" value="1"/>
</dbReference>
<comment type="function">
    <text evidence="2">Catalyzes the reversible oxidation of 3-phospho-D-glycerate to 3-phosphonooxypyruvate, the first step of the phosphorylated L-serine biosynthesis pathway. Also catalyzes the reversible oxidation of 2-hydroxyglutarate to 2-oxoglutarate.</text>
</comment>
<dbReference type="PANTHER" id="PTHR43344:SF2">
    <property type="entry name" value="PHOSPHOSERINE PHOSPHATASE"/>
    <property type="match status" value="1"/>
</dbReference>
<evidence type="ECO:0000256" key="7">
    <source>
        <dbReference type="ARBA" id="ARBA00022605"/>
    </source>
</evidence>
<dbReference type="Gene3D" id="3.30.70.260">
    <property type="match status" value="1"/>
</dbReference>
<dbReference type="GO" id="GO:0005737">
    <property type="term" value="C:cytoplasm"/>
    <property type="evidence" value="ECO:0007669"/>
    <property type="project" value="TreeGrafter"/>
</dbReference>
<proteinExistence type="predicted"/>
<keyword evidence="8" id="KW-0479">Metal-binding</keyword>
<comment type="catalytic activity">
    <reaction evidence="13">
        <text>(R)-2-hydroxyglutarate + NAD(+) = 2-oxoglutarate + NADH + H(+)</text>
        <dbReference type="Rhea" id="RHEA:49612"/>
        <dbReference type="ChEBI" id="CHEBI:15378"/>
        <dbReference type="ChEBI" id="CHEBI:15801"/>
        <dbReference type="ChEBI" id="CHEBI:16810"/>
        <dbReference type="ChEBI" id="CHEBI:57540"/>
        <dbReference type="ChEBI" id="CHEBI:57945"/>
        <dbReference type="EC" id="1.1.1.399"/>
    </reaction>
</comment>
<protein>
    <recommendedName>
        <fullName evidence="6">D-3-phosphoglycerate dehydrogenase</fullName>
        <ecNumber evidence="5">1.1.1.399</ecNumber>
        <ecNumber evidence="4">3.1.3.3</ecNumber>
    </recommendedName>
    <alternativeName>
        <fullName evidence="12">2-oxoglutarate reductase</fullName>
    </alternativeName>
</protein>
<evidence type="ECO:0000256" key="15">
    <source>
        <dbReference type="ARBA" id="ARBA00048523"/>
    </source>
</evidence>
<dbReference type="InterPro" id="IPR036412">
    <property type="entry name" value="HAD-like_sf"/>
</dbReference>
<evidence type="ECO:0000256" key="9">
    <source>
        <dbReference type="ARBA" id="ARBA00022801"/>
    </source>
</evidence>
<dbReference type="InterPro" id="IPR045865">
    <property type="entry name" value="ACT-like_dom_sf"/>
</dbReference>
<organism evidence="17 18">
    <name type="scientific">Pedobacter cryophilus</name>
    <dbReference type="NCBI Taxonomy" id="2571271"/>
    <lineage>
        <taxon>Bacteria</taxon>
        <taxon>Pseudomonadati</taxon>
        <taxon>Bacteroidota</taxon>
        <taxon>Sphingobacteriia</taxon>
        <taxon>Sphingobacteriales</taxon>
        <taxon>Sphingobacteriaceae</taxon>
        <taxon>Pedobacter</taxon>
    </lineage>
</organism>
<keyword evidence="10" id="KW-0460">Magnesium</keyword>